<dbReference type="KEGG" id="dpo:13036525"/>
<evidence type="ECO:0008006" key="4">
    <source>
        <dbReference type="Google" id="ProtNLM"/>
    </source>
</evidence>
<keyword evidence="2" id="KW-1185">Reference proteome</keyword>
<evidence type="ECO:0000256" key="1">
    <source>
        <dbReference type="SAM" id="SignalP"/>
    </source>
</evidence>
<feature type="chain" id="PRO_5026093543" description="Salivary glue protein Sgs-5" evidence="1">
    <location>
        <begin position="21"/>
        <end position="115"/>
    </location>
</feature>
<accession>A0A6I8V5R6</accession>
<dbReference type="Proteomes" id="UP000001819">
    <property type="component" value="Chromosome 2"/>
</dbReference>
<dbReference type="Gene3D" id="3.30.60.30">
    <property type="match status" value="1"/>
</dbReference>
<dbReference type="GeneID" id="13036525"/>
<sequence>MKSFFLVSLFLVLALAQVSANCSGNCPDTEEVVWALSPGGGGCSVFRNKCYFTKANCVRRPALTITTKEKCQRLCPEICPLLYRPTTGNYRGQIREFSNDCVKNVHSCRTGETFL</sequence>
<protein>
    <recommendedName>
        <fullName evidence="4">Salivary glue protein Sgs-5</fullName>
    </recommendedName>
</protein>
<feature type="signal peptide" evidence="1">
    <location>
        <begin position="1"/>
        <end position="20"/>
    </location>
</feature>
<reference evidence="2" key="1">
    <citation type="submission" date="2024-06" db="UniProtKB">
        <authorList>
            <consortium name="RefSeq"/>
        </authorList>
    </citation>
    <scope>NUCLEOTIDE SEQUENCE [LARGE SCALE GENOMIC DNA]</scope>
    <source>
        <strain evidence="2">MV2-25</strain>
    </source>
</reference>
<dbReference type="AlphaFoldDB" id="A0A6I8V5R6"/>
<dbReference type="InParanoid" id="A0A6I8V5R6"/>
<evidence type="ECO:0000313" key="3">
    <source>
        <dbReference type="RefSeq" id="XP_003736435.1"/>
    </source>
</evidence>
<name>A0A6I8V5R6_DROPS</name>
<proteinExistence type="predicted"/>
<organism evidence="2 3">
    <name type="scientific">Drosophila pseudoobscura pseudoobscura</name>
    <name type="common">Fruit fly</name>
    <dbReference type="NCBI Taxonomy" id="46245"/>
    <lineage>
        <taxon>Eukaryota</taxon>
        <taxon>Metazoa</taxon>
        <taxon>Ecdysozoa</taxon>
        <taxon>Arthropoda</taxon>
        <taxon>Hexapoda</taxon>
        <taxon>Insecta</taxon>
        <taxon>Pterygota</taxon>
        <taxon>Neoptera</taxon>
        <taxon>Endopterygota</taxon>
        <taxon>Diptera</taxon>
        <taxon>Brachycera</taxon>
        <taxon>Muscomorpha</taxon>
        <taxon>Ephydroidea</taxon>
        <taxon>Drosophilidae</taxon>
        <taxon>Drosophila</taxon>
        <taxon>Sophophora</taxon>
    </lineage>
</organism>
<reference evidence="3" key="2">
    <citation type="submission" date="2025-08" db="UniProtKB">
        <authorList>
            <consortium name="RefSeq"/>
        </authorList>
    </citation>
    <scope>IDENTIFICATION</scope>
    <source>
        <strain evidence="3">MV-25-SWS-2005</strain>
        <tissue evidence="3">Whole body</tissue>
    </source>
</reference>
<keyword evidence="1" id="KW-0732">Signal</keyword>
<evidence type="ECO:0000313" key="2">
    <source>
        <dbReference type="Proteomes" id="UP000001819"/>
    </source>
</evidence>
<dbReference type="RefSeq" id="XP_003736435.1">
    <property type="nucleotide sequence ID" value="XM_003736387.3"/>
</dbReference>
<dbReference type="OMA" id="LEAHICR"/>
<dbReference type="Bgee" id="FBgn0261890">
    <property type="expression patterns" value="Expressed in female reproductive system and 1 other cell type or tissue"/>
</dbReference>
<gene>
    <name evidence="3" type="primary">LOC13036525</name>
</gene>